<protein>
    <submittedName>
        <fullName evidence="1">Uncharacterized protein</fullName>
    </submittedName>
</protein>
<dbReference type="AlphaFoldDB" id="X1GXX4"/>
<organism evidence="1">
    <name type="scientific">marine sediment metagenome</name>
    <dbReference type="NCBI Taxonomy" id="412755"/>
    <lineage>
        <taxon>unclassified sequences</taxon>
        <taxon>metagenomes</taxon>
        <taxon>ecological metagenomes</taxon>
    </lineage>
</organism>
<comment type="caution">
    <text evidence="1">The sequence shown here is derived from an EMBL/GenBank/DDBJ whole genome shotgun (WGS) entry which is preliminary data.</text>
</comment>
<reference evidence="1" key="1">
    <citation type="journal article" date="2014" name="Front. Microbiol.">
        <title>High frequency of phylogenetically diverse reductive dehalogenase-homologous genes in deep subseafloor sedimentary metagenomes.</title>
        <authorList>
            <person name="Kawai M."/>
            <person name="Futagami T."/>
            <person name="Toyoda A."/>
            <person name="Takaki Y."/>
            <person name="Nishi S."/>
            <person name="Hori S."/>
            <person name="Arai W."/>
            <person name="Tsubouchi T."/>
            <person name="Morono Y."/>
            <person name="Uchiyama I."/>
            <person name="Ito T."/>
            <person name="Fujiyama A."/>
            <person name="Inagaki F."/>
            <person name="Takami H."/>
        </authorList>
    </citation>
    <scope>NUCLEOTIDE SEQUENCE</scope>
    <source>
        <strain evidence="1">Expedition CK06-06</strain>
    </source>
</reference>
<sequence length="260" mass="30720">AINNYWSSFKKDQYSVHQEDFIRLWNVLPEIYNLFNQNLKQKKIAYEGMVYRQVVKKIRENTNPALACKTYIFVGFNALNPCEEILFEYLKKENKAEFYWDYDEHYLVNQFHEAGFFIRKNLKKFPSPLRDFTFNNLTRIDKNIEIISVPSDVGQTKLINQVLQKIHNPDDIKYFNTAVVLADEHLLMPVLHSIPEEITEINVTMGYPVRNTPVFSLVKKIIELQQYIKTGSGGNFLFYYKQVLSILNHQYIASRDITEI</sequence>
<accession>X1GXX4</accession>
<name>X1GXX4_9ZZZZ</name>
<feature type="non-terminal residue" evidence="1">
    <location>
        <position position="1"/>
    </location>
</feature>
<gene>
    <name evidence="1" type="ORF">S03H2_51688</name>
</gene>
<proteinExistence type="predicted"/>
<feature type="non-terminal residue" evidence="1">
    <location>
        <position position="260"/>
    </location>
</feature>
<dbReference type="EMBL" id="BARU01032807">
    <property type="protein sequence ID" value="GAH61992.1"/>
    <property type="molecule type" value="Genomic_DNA"/>
</dbReference>
<evidence type="ECO:0000313" key="1">
    <source>
        <dbReference type="EMBL" id="GAH61992.1"/>
    </source>
</evidence>